<dbReference type="RefSeq" id="WP_151701124.1">
    <property type="nucleotide sequence ID" value="NZ_CP031223.1"/>
</dbReference>
<dbReference type="SUPFAM" id="SSF51445">
    <property type="entry name" value="(Trans)glycosidases"/>
    <property type="match status" value="1"/>
</dbReference>
<organism evidence="1 2">
    <name type="scientific">Psychrobacillus glaciei</name>
    <dbReference type="NCBI Taxonomy" id="2283160"/>
    <lineage>
        <taxon>Bacteria</taxon>
        <taxon>Bacillati</taxon>
        <taxon>Bacillota</taxon>
        <taxon>Bacilli</taxon>
        <taxon>Bacillales</taxon>
        <taxon>Bacillaceae</taxon>
        <taxon>Psychrobacillus</taxon>
    </lineage>
</organism>
<sequence length="1069" mass="123345">MKFFKWFLVLGSMLMLPWIVWLLSDEKQLHVAVLNKTVPEGDISGHQGFYWLLNYMKIKDNTNKSYNSKLDYFGLSFANGTYKEEKLPSDLSDFDLINIIDTYGVDKENVSSGMTDEEWTSIQSSNEDNDTTLVMEYNSVSAPTNDRVREKATNYLGVKQTGWIAKYTTSLAKKDGEVPTWVLNDYKNTHNSDWTFEGEGIIFHQELTGKVEVLSVNAGTLNEQGLHFHMTNLGEKDFSLSKNHLYTDWFDIVVPNDGADVLAEFKLDTTSEGEKIIQKIGLLSEVPAIVRKRQTLANSYYFTGSFSNVEKVPSLYKYKGFTKIREWSTVDFLFPGDSFYWQVYVPIMKSILHEVETNSGKREQKDKTVATLKTKEGLMYNTRINENKFEVYRNDKWESITIKGVNLGMGKPGAFPGEAAISREEYARWFEYIGKMNANAIRVYTLHPPAFYKALKHYNETHENPIYVFHGVWIDEAPLEETLDAYTPAITKEFQHEYKQMVDVIHGKAEVPTKVGHAHGTYDTDISPYVIGWMIGIEWYPIMVDNMKTEYANLPQYKGNYIETNEAEGFEIWLAEQMDTLMTYEAQQYKWTRPMSFTNWVSTDNIDQPAEPLEQEDLASVDPNHMHIKEGLELPGLFASYHVYPYYPDFLNLDEKYTEYIDQRGNKNNYAGYLHDLRSHHSMPILIAEFGIPASRGITHLNQFGWNQGGHSEKEQGKILASLYEDILAEDMMGGLVFSWQDEWFKRTWNTTDLDDPDRRPFWSNLQTNEQNFGLLSFNTLKIKLDGKVNDWKGIDPIYQSTDGPIQSVYITNDEAYLYLRIDKKSSNKDEDWFKNNKVNILFDISPKSGSSTINENPLIQTDRPVIDFWANIQDKTKANLLVDSYYDPYLYQYGHVLNMLPGKESIPTTNSGVFNPIRYALNKGVVRPDTGQVIPFEGYETGKLVLGNGNPKDSNYNSLSDYFADEKSGVFEMRIPWLLLNIKDPSSKEVLPDMYKDGLEGNVEVKDIGVAFVFESEEGVTSFPDRKNNKIEADKMARYNWEKWTSPYSKERLKQSYFILQQEFKMIK</sequence>
<dbReference type="InterPro" id="IPR017853">
    <property type="entry name" value="GH"/>
</dbReference>
<dbReference type="EMBL" id="CP031223">
    <property type="protein sequence ID" value="QFG00238.1"/>
    <property type="molecule type" value="Genomic_DNA"/>
</dbReference>
<dbReference type="AlphaFoldDB" id="A0A5J6SVC9"/>
<dbReference type="KEGG" id="psyo:PB01_16270"/>
<protein>
    <submittedName>
        <fullName evidence="1">Uncharacterized protein</fullName>
    </submittedName>
</protein>
<dbReference type="OrthoDB" id="916275at2"/>
<reference evidence="1 2" key="1">
    <citation type="submission" date="2018-07" db="EMBL/GenBank/DDBJ databases">
        <title>Complete genome sequence of Psychrobacillus sp. PB01, isolated from iceberg, and comparative genome analysis of Psychrobacillus strains.</title>
        <authorList>
            <person name="Lee P.C."/>
        </authorList>
    </citation>
    <scope>NUCLEOTIDE SEQUENCE [LARGE SCALE GENOMIC DNA]</scope>
    <source>
        <strain evidence="1 2">PB01</strain>
    </source>
</reference>
<evidence type="ECO:0000313" key="1">
    <source>
        <dbReference type="EMBL" id="QFG00238.1"/>
    </source>
</evidence>
<gene>
    <name evidence="1" type="ORF">PB01_16270</name>
</gene>
<dbReference type="Gene3D" id="3.20.20.80">
    <property type="entry name" value="Glycosidases"/>
    <property type="match status" value="2"/>
</dbReference>
<evidence type="ECO:0000313" key="2">
    <source>
        <dbReference type="Proteomes" id="UP000325517"/>
    </source>
</evidence>
<proteinExistence type="predicted"/>
<dbReference type="Proteomes" id="UP000325517">
    <property type="component" value="Chromosome"/>
</dbReference>
<accession>A0A5J6SVC9</accession>
<name>A0A5J6SVC9_9BACI</name>
<keyword evidence="2" id="KW-1185">Reference proteome</keyword>